<dbReference type="EMBL" id="SNRY01000142">
    <property type="protein sequence ID" value="KAA6346131.1"/>
    <property type="molecule type" value="Genomic_DNA"/>
</dbReference>
<dbReference type="AlphaFoldDB" id="A0A5J4SL44"/>
<proteinExistence type="predicted"/>
<comment type="caution">
    <text evidence="1">The sequence shown here is derived from an EMBL/GenBank/DDBJ whole genome shotgun (WGS) entry which is preliminary data.</text>
</comment>
<gene>
    <name evidence="1" type="ORF">EZS27_006353</name>
</gene>
<organism evidence="1">
    <name type="scientific">termite gut metagenome</name>
    <dbReference type="NCBI Taxonomy" id="433724"/>
    <lineage>
        <taxon>unclassified sequences</taxon>
        <taxon>metagenomes</taxon>
        <taxon>organismal metagenomes</taxon>
    </lineage>
</organism>
<reference evidence="1" key="1">
    <citation type="submission" date="2019-03" db="EMBL/GenBank/DDBJ databases">
        <title>Single cell metagenomics reveals metabolic interactions within the superorganism composed of flagellate Streblomastix strix and complex community of Bacteroidetes bacteria on its surface.</title>
        <authorList>
            <person name="Treitli S.C."/>
            <person name="Kolisko M."/>
            <person name="Husnik F."/>
            <person name="Keeling P."/>
            <person name="Hampl V."/>
        </authorList>
    </citation>
    <scope>NUCLEOTIDE SEQUENCE</scope>
    <source>
        <strain evidence="1">STM</strain>
    </source>
</reference>
<evidence type="ECO:0000313" key="1">
    <source>
        <dbReference type="EMBL" id="KAA6346131.1"/>
    </source>
</evidence>
<name>A0A5J4SL44_9ZZZZ</name>
<dbReference type="InterPro" id="IPR001387">
    <property type="entry name" value="Cro/C1-type_HTH"/>
</dbReference>
<sequence length="134" mass="15409">MKVDVIIERGKNGFFSAYMDYDGFDFGLCGDGYTIEETIKDFLIAKDEIKECCENMGRPFPDDLEFNFKYDVPSFLAYYSDRLSLAGLQRITGVDQGKLNHYITGKSKPGPKTTERIEKKLHAFAEEIRQLHFV</sequence>
<dbReference type="CDD" id="cd00093">
    <property type="entry name" value="HTH_XRE"/>
    <property type="match status" value="1"/>
</dbReference>
<protein>
    <submittedName>
        <fullName evidence="1">Uncharacterized protein</fullName>
    </submittedName>
</protein>
<accession>A0A5J4SL44</accession>